<dbReference type="HAMAP" id="MF_01326_B">
    <property type="entry name" value="Ribosomal_uL24_B"/>
    <property type="match status" value="1"/>
</dbReference>
<dbReference type="Pfam" id="PF17136">
    <property type="entry name" value="ribosomal_L24"/>
    <property type="match status" value="1"/>
</dbReference>
<keyword evidence="3 8" id="KW-0694">RNA-binding</keyword>
<comment type="caution">
    <text evidence="11">The sequence shown here is derived from an EMBL/GenBank/DDBJ whole genome shotgun (WGS) entry which is preliminary data.</text>
</comment>
<dbReference type="Gene3D" id="2.30.30.30">
    <property type="match status" value="1"/>
</dbReference>
<evidence type="ECO:0000256" key="2">
    <source>
        <dbReference type="ARBA" id="ARBA00022730"/>
    </source>
</evidence>
<evidence type="ECO:0000256" key="4">
    <source>
        <dbReference type="ARBA" id="ARBA00022980"/>
    </source>
</evidence>
<dbReference type="SMART" id="SM00739">
    <property type="entry name" value="KOW"/>
    <property type="match status" value="1"/>
</dbReference>
<evidence type="ECO:0000256" key="7">
    <source>
        <dbReference type="ARBA" id="ARBA00058688"/>
    </source>
</evidence>
<evidence type="ECO:0000259" key="10">
    <source>
        <dbReference type="SMART" id="SM00739"/>
    </source>
</evidence>
<dbReference type="PANTHER" id="PTHR12903">
    <property type="entry name" value="MITOCHONDRIAL RIBOSOMAL PROTEIN L24"/>
    <property type="match status" value="1"/>
</dbReference>
<name>A0A955RK20_9BACT</name>
<dbReference type="InterPro" id="IPR003256">
    <property type="entry name" value="Ribosomal_uL24"/>
</dbReference>
<dbReference type="InterPro" id="IPR005825">
    <property type="entry name" value="Ribosomal_uL24_CS"/>
</dbReference>
<dbReference type="SUPFAM" id="SSF50104">
    <property type="entry name" value="Translation proteins SH3-like domain"/>
    <property type="match status" value="1"/>
</dbReference>
<reference evidence="11" key="1">
    <citation type="submission" date="2020-04" db="EMBL/GenBank/DDBJ databases">
        <authorList>
            <person name="Zhang T."/>
        </authorList>
    </citation>
    <scope>NUCLEOTIDE SEQUENCE</scope>
    <source>
        <strain evidence="11">HKST-UBA14</strain>
    </source>
</reference>
<evidence type="ECO:0000256" key="9">
    <source>
        <dbReference type="RuleBase" id="RU003477"/>
    </source>
</evidence>
<evidence type="ECO:0000313" key="12">
    <source>
        <dbReference type="Proteomes" id="UP000783287"/>
    </source>
</evidence>
<dbReference type="InterPro" id="IPR008991">
    <property type="entry name" value="Translation_prot_SH3-like_sf"/>
</dbReference>
<dbReference type="GO" id="GO:1990904">
    <property type="term" value="C:ribonucleoprotein complex"/>
    <property type="evidence" value="ECO:0007669"/>
    <property type="project" value="UniProtKB-KW"/>
</dbReference>
<dbReference type="InterPro" id="IPR041988">
    <property type="entry name" value="Ribosomal_uL24_KOW"/>
</dbReference>
<feature type="domain" description="KOW" evidence="10">
    <location>
        <begin position="2"/>
        <end position="29"/>
    </location>
</feature>
<organism evidence="11 12">
    <name type="scientific">Candidatus Dojkabacteria bacterium</name>
    <dbReference type="NCBI Taxonomy" id="2099670"/>
    <lineage>
        <taxon>Bacteria</taxon>
        <taxon>Candidatus Dojkabacteria</taxon>
    </lineage>
</organism>
<dbReference type="GO" id="GO:0003735">
    <property type="term" value="F:structural constituent of ribosome"/>
    <property type="evidence" value="ECO:0007669"/>
    <property type="project" value="InterPro"/>
</dbReference>
<dbReference type="EMBL" id="JAGQLK010000214">
    <property type="protein sequence ID" value="MCA9384015.1"/>
    <property type="molecule type" value="Genomic_DNA"/>
</dbReference>
<evidence type="ECO:0000256" key="5">
    <source>
        <dbReference type="ARBA" id="ARBA00023274"/>
    </source>
</evidence>
<dbReference type="InterPro" id="IPR014722">
    <property type="entry name" value="Rib_uL2_dom2"/>
</dbReference>
<dbReference type="InterPro" id="IPR005824">
    <property type="entry name" value="KOW"/>
</dbReference>
<comment type="function">
    <text evidence="7 8">One of the proteins that surrounds the polypeptide exit tunnel on the outside of the subunit.</text>
</comment>
<keyword evidence="4 8" id="KW-0689">Ribosomal protein</keyword>
<evidence type="ECO:0000256" key="3">
    <source>
        <dbReference type="ARBA" id="ARBA00022884"/>
    </source>
</evidence>
<dbReference type="PROSITE" id="PS01108">
    <property type="entry name" value="RIBOSOMAL_L24"/>
    <property type="match status" value="1"/>
</dbReference>
<gene>
    <name evidence="8 11" type="primary">rplX</name>
    <name evidence="11" type="ORF">KC909_06665</name>
</gene>
<dbReference type="FunFam" id="2.30.30.30:FF:000004">
    <property type="entry name" value="50S ribosomal protein L24"/>
    <property type="match status" value="1"/>
</dbReference>
<comment type="function">
    <text evidence="8">One of two assembly initiator proteins, it binds directly to the 5'-end of the 23S rRNA, where it nucleates assembly of the 50S subunit.</text>
</comment>
<dbReference type="GO" id="GO:0005840">
    <property type="term" value="C:ribosome"/>
    <property type="evidence" value="ECO:0007669"/>
    <property type="project" value="UniProtKB-KW"/>
</dbReference>
<reference evidence="11" key="2">
    <citation type="journal article" date="2021" name="Microbiome">
        <title>Successional dynamics and alternative stable states in a saline activated sludge microbial community over 9 years.</title>
        <authorList>
            <person name="Wang Y."/>
            <person name="Ye J."/>
            <person name="Ju F."/>
            <person name="Liu L."/>
            <person name="Boyd J.A."/>
            <person name="Deng Y."/>
            <person name="Parks D.H."/>
            <person name="Jiang X."/>
            <person name="Yin X."/>
            <person name="Woodcroft B.J."/>
            <person name="Tyson G.W."/>
            <person name="Hugenholtz P."/>
            <person name="Polz M.F."/>
            <person name="Zhang T."/>
        </authorList>
    </citation>
    <scope>NUCLEOTIDE SEQUENCE</scope>
    <source>
        <strain evidence="11">HKST-UBA14</strain>
    </source>
</reference>
<dbReference type="GO" id="GO:0019843">
    <property type="term" value="F:rRNA binding"/>
    <property type="evidence" value="ECO:0007669"/>
    <property type="project" value="UniProtKB-UniRule"/>
</dbReference>
<keyword evidence="2 8" id="KW-0699">rRNA-binding</keyword>
<dbReference type="Proteomes" id="UP000783287">
    <property type="component" value="Unassembled WGS sequence"/>
</dbReference>
<dbReference type="InterPro" id="IPR057264">
    <property type="entry name" value="Ribosomal_uL24_C"/>
</dbReference>
<protein>
    <recommendedName>
        <fullName evidence="6 8">Large ribosomal subunit protein uL24</fullName>
    </recommendedName>
</protein>
<evidence type="ECO:0000313" key="11">
    <source>
        <dbReference type="EMBL" id="MCA9384015.1"/>
    </source>
</evidence>
<dbReference type="CDD" id="cd06089">
    <property type="entry name" value="KOW_RPL26"/>
    <property type="match status" value="1"/>
</dbReference>
<evidence type="ECO:0000256" key="6">
    <source>
        <dbReference type="ARBA" id="ARBA00035206"/>
    </source>
</evidence>
<dbReference type="NCBIfam" id="TIGR01079">
    <property type="entry name" value="rplX_bact"/>
    <property type="match status" value="1"/>
</dbReference>
<evidence type="ECO:0000256" key="8">
    <source>
        <dbReference type="HAMAP-Rule" id="MF_01326"/>
    </source>
</evidence>
<proteinExistence type="inferred from homology"/>
<accession>A0A955RK20</accession>
<dbReference type="GO" id="GO:0006412">
    <property type="term" value="P:translation"/>
    <property type="evidence" value="ECO:0007669"/>
    <property type="project" value="UniProtKB-UniRule"/>
</dbReference>
<comment type="subunit">
    <text evidence="8">Part of the 50S ribosomal subunit.</text>
</comment>
<dbReference type="AlphaFoldDB" id="A0A955RK20"/>
<evidence type="ECO:0000256" key="1">
    <source>
        <dbReference type="ARBA" id="ARBA00010618"/>
    </source>
</evidence>
<dbReference type="Pfam" id="PF00467">
    <property type="entry name" value="KOW"/>
    <property type="match status" value="1"/>
</dbReference>
<keyword evidence="5 8" id="KW-0687">Ribonucleoprotein</keyword>
<sequence length="104" mass="11619">MKLKKGDTVKVIAGKDRGKTGTIKMILRKSSRVIVEGINIVKKHKKAITGQPDEPKGIIEMEAPIHASNVMLIDPKDNKTTRIGYEVKDNKKTRITKKNNTLLN</sequence>
<comment type="similarity">
    <text evidence="1 8 9">Belongs to the universal ribosomal protein uL24 family.</text>
</comment>